<evidence type="ECO:0000313" key="7">
    <source>
        <dbReference type="EMBL" id="VYU33260.1"/>
    </source>
</evidence>
<dbReference type="GO" id="GO:0016491">
    <property type="term" value="F:oxidoreductase activity"/>
    <property type="evidence" value="ECO:0007669"/>
    <property type="project" value="UniProtKB-KW"/>
</dbReference>
<dbReference type="InterPro" id="IPR036188">
    <property type="entry name" value="FAD/NAD-bd_sf"/>
</dbReference>
<dbReference type="GO" id="GO:0016020">
    <property type="term" value="C:membrane"/>
    <property type="evidence" value="ECO:0007669"/>
    <property type="project" value="InterPro"/>
</dbReference>
<evidence type="ECO:0000256" key="2">
    <source>
        <dbReference type="ARBA" id="ARBA00015872"/>
    </source>
</evidence>
<comment type="catalytic activity">
    <reaction evidence="5">
        <text>dihydrourocanate + A = urocanate + AH2</text>
        <dbReference type="Rhea" id="RHEA:36059"/>
        <dbReference type="ChEBI" id="CHEBI:13193"/>
        <dbReference type="ChEBI" id="CHEBI:17499"/>
        <dbReference type="ChEBI" id="CHEBI:27247"/>
        <dbReference type="ChEBI" id="CHEBI:72991"/>
        <dbReference type="EC" id="1.3.99.33"/>
    </reaction>
</comment>
<dbReference type="Gene3D" id="3.50.50.60">
    <property type="entry name" value="FAD/NAD(P)-binding domain"/>
    <property type="match status" value="1"/>
</dbReference>
<evidence type="ECO:0000256" key="4">
    <source>
        <dbReference type="ARBA" id="ARBA00023002"/>
    </source>
</evidence>
<dbReference type="SMART" id="SM00900">
    <property type="entry name" value="FMN_bind"/>
    <property type="match status" value="1"/>
</dbReference>
<dbReference type="InterPro" id="IPR007329">
    <property type="entry name" value="FMN-bd"/>
</dbReference>
<dbReference type="InterPro" id="IPR029039">
    <property type="entry name" value="Flavoprotein-like_sf"/>
</dbReference>
<organism evidence="7">
    <name type="scientific">Streptococcus lutetiensis</name>
    <dbReference type="NCBI Taxonomy" id="150055"/>
    <lineage>
        <taxon>Bacteria</taxon>
        <taxon>Bacillati</taxon>
        <taxon>Bacillota</taxon>
        <taxon>Bacilli</taxon>
        <taxon>Lactobacillales</taxon>
        <taxon>Streptococcaceae</taxon>
        <taxon>Streptococcus</taxon>
    </lineage>
</organism>
<evidence type="ECO:0000259" key="6">
    <source>
        <dbReference type="SMART" id="SM00900"/>
    </source>
</evidence>
<accession>A0A6N3DWE9</accession>
<name>A0A6N3DWE9_9STRE</name>
<proteinExistence type="predicted"/>
<evidence type="ECO:0000256" key="1">
    <source>
        <dbReference type="ARBA" id="ARBA00013137"/>
    </source>
</evidence>
<evidence type="ECO:0000256" key="3">
    <source>
        <dbReference type="ARBA" id="ARBA00022630"/>
    </source>
</evidence>
<sequence>MIVGASYDIQGSSRAQLHLHQILDASGVNAVVMPGSEFLLGRVQHAFDENGDLKDQGTIDFLESCFFRFIHFANIANQLNQPEDVRFEPGTYHVTTVGHNGDLPMSVTLSEDRIEAIDIDSSGETGGIADVVFTRIPDEIIEGQTLNVDAISGASVTSKGVLNGVARAVRQAGANPDALRSRPKAPSALDKEDKTYDTDLVIVGGGGAGLTAAARALQAGKKSFLLKNSQLSAETLFVLVGQ</sequence>
<keyword evidence="4 7" id="KW-0560">Oxidoreductase</keyword>
<dbReference type="SUPFAM" id="SSF52218">
    <property type="entry name" value="Flavoproteins"/>
    <property type="match status" value="1"/>
</dbReference>
<dbReference type="EC" id="1.3.99.33" evidence="1"/>
<dbReference type="Gene3D" id="3.40.50.360">
    <property type="match status" value="1"/>
</dbReference>
<evidence type="ECO:0000256" key="5">
    <source>
        <dbReference type="ARBA" id="ARBA00049922"/>
    </source>
</evidence>
<dbReference type="Pfam" id="PF04205">
    <property type="entry name" value="FMN_bind"/>
    <property type="match status" value="1"/>
</dbReference>
<reference evidence="7" key="1">
    <citation type="submission" date="2019-11" db="EMBL/GenBank/DDBJ databases">
        <authorList>
            <person name="Feng L."/>
        </authorList>
    </citation>
    <scope>NUCLEOTIDE SEQUENCE</scope>
    <source>
        <strain evidence="7">SLutetiensisLFYP71</strain>
    </source>
</reference>
<dbReference type="InterPro" id="IPR003953">
    <property type="entry name" value="FAD-dep_OxRdtase_2_FAD-bd"/>
</dbReference>
<dbReference type="EMBL" id="CACRUI010000045">
    <property type="protein sequence ID" value="VYU33260.1"/>
    <property type="molecule type" value="Genomic_DNA"/>
</dbReference>
<dbReference type="SUPFAM" id="SSF51905">
    <property type="entry name" value="FAD/NAD(P)-binding domain"/>
    <property type="match status" value="1"/>
</dbReference>
<dbReference type="AlphaFoldDB" id="A0A6N3DWE9"/>
<dbReference type="Pfam" id="PF00890">
    <property type="entry name" value="FAD_binding_2"/>
    <property type="match status" value="1"/>
</dbReference>
<dbReference type="Gene3D" id="3.90.1010.20">
    <property type="match status" value="1"/>
</dbReference>
<feature type="domain" description="FMN-binding" evidence="6">
    <location>
        <begin position="98"/>
        <end position="172"/>
    </location>
</feature>
<gene>
    <name evidence="7" type="primary">urdA_2</name>
    <name evidence="7" type="ORF">SLLFYP71_00332</name>
</gene>
<keyword evidence="3" id="KW-0285">Flavoprotein</keyword>
<protein>
    <recommendedName>
        <fullName evidence="2">Urocanate reductase</fullName>
        <ecNumber evidence="1">1.3.99.33</ecNumber>
    </recommendedName>
</protein>
<dbReference type="GO" id="GO:0010181">
    <property type="term" value="F:FMN binding"/>
    <property type="evidence" value="ECO:0007669"/>
    <property type="project" value="InterPro"/>
</dbReference>